<feature type="compositionally biased region" description="Low complexity" evidence="1">
    <location>
        <begin position="156"/>
        <end position="167"/>
    </location>
</feature>
<proteinExistence type="predicted"/>
<evidence type="ECO:0000313" key="2">
    <source>
        <dbReference type="EMBL" id="KOG00817.1"/>
    </source>
</evidence>
<name>A0A0L8IH52_OCTBM</name>
<gene>
    <name evidence="2" type="ORF">OCBIM_22031622mg</name>
</gene>
<evidence type="ECO:0008006" key="3">
    <source>
        <dbReference type="Google" id="ProtNLM"/>
    </source>
</evidence>
<evidence type="ECO:0000256" key="1">
    <source>
        <dbReference type="SAM" id="MobiDB-lite"/>
    </source>
</evidence>
<sequence>MKMTVANNIPIDIIDALILRISETAPSSAKCTTCQIVYITPSSDKISLSKQACVTLRMISPYFPMIGESCGNVGTPLESSPATVTQNVCSCPLRQTPSPTSPPFPATEENRGCLEKWLLELYSSSIFNICEHQQLSKISGPPIRLMVDPDAKPVTHHTPIPGPTHHTQSPFHQASSVPHHTQKTVFTAWNDYHSIALDERNFHLTTFIMPWSCFHYCIAPQGYIASGDSYSRQFDEIISSIHRKMKCINDTLMSFRLSNGIILNPTNFDFAPNYHQICWNITDICSWFRLINQVSYEFASAKRMLLFQELFKPGTQFVSTDQLNRLFEESKSITIKKIQSGVEIFNKTKLACLVTDWSKDSIGFWLFLNHCVCLPPTPFAANLAGKSLWLEATSASESHYTPVVGEALAVTIAFPKACYFTLGCANLIVTVDHKPLESARHAAADAVSCYPVGQLTPPDLPDDVVAMTHPTELLSHPSLPHSFLATIHSIRGDNTITCSHNDYISPVTKIVQSGTWDMIRTANTSDPSMTKFMDAIKDSFPEDHSKVPPELR</sequence>
<dbReference type="SUPFAM" id="SSF56672">
    <property type="entry name" value="DNA/RNA polymerases"/>
    <property type="match status" value="1"/>
</dbReference>
<dbReference type="InterPro" id="IPR043502">
    <property type="entry name" value="DNA/RNA_pol_sf"/>
</dbReference>
<dbReference type="EMBL" id="KQ415725">
    <property type="protein sequence ID" value="KOG00817.1"/>
    <property type="molecule type" value="Genomic_DNA"/>
</dbReference>
<dbReference type="STRING" id="37653.A0A0L8IH52"/>
<protein>
    <recommendedName>
        <fullName evidence="3">Reverse transcriptase RNase H-like domain-containing protein</fullName>
    </recommendedName>
</protein>
<dbReference type="AlphaFoldDB" id="A0A0L8IH52"/>
<organism evidence="2">
    <name type="scientific">Octopus bimaculoides</name>
    <name type="common">California two-spotted octopus</name>
    <dbReference type="NCBI Taxonomy" id="37653"/>
    <lineage>
        <taxon>Eukaryota</taxon>
        <taxon>Metazoa</taxon>
        <taxon>Spiralia</taxon>
        <taxon>Lophotrochozoa</taxon>
        <taxon>Mollusca</taxon>
        <taxon>Cephalopoda</taxon>
        <taxon>Coleoidea</taxon>
        <taxon>Octopodiformes</taxon>
        <taxon>Octopoda</taxon>
        <taxon>Incirrata</taxon>
        <taxon>Octopodidae</taxon>
        <taxon>Octopus</taxon>
    </lineage>
</organism>
<feature type="region of interest" description="Disordered" evidence="1">
    <location>
        <begin position="150"/>
        <end position="174"/>
    </location>
</feature>
<accession>A0A0L8IH52</accession>
<reference evidence="2" key="1">
    <citation type="submission" date="2015-07" db="EMBL/GenBank/DDBJ databases">
        <title>MeaNS - Measles Nucleotide Surveillance Program.</title>
        <authorList>
            <person name="Tran T."/>
            <person name="Druce J."/>
        </authorList>
    </citation>
    <scope>NUCLEOTIDE SEQUENCE</scope>
    <source>
        <strain evidence="2">UCB-OBI-ISO-001</strain>
        <tissue evidence="2">Gonad</tissue>
    </source>
</reference>